<dbReference type="EMBL" id="CAADRN010000355">
    <property type="protein sequence ID" value="VFU18660.1"/>
    <property type="molecule type" value="Genomic_DNA"/>
</dbReference>
<reference evidence="1" key="1">
    <citation type="submission" date="2019-03" db="EMBL/GenBank/DDBJ databases">
        <authorList>
            <person name="Hao L."/>
        </authorList>
    </citation>
    <scope>NUCLEOTIDE SEQUENCE</scope>
</reference>
<dbReference type="AlphaFoldDB" id="A0A485M7A1"/>
<organism evidence="1">
    <name type="scientific">anaerobic digester metagenome</name>
    <dbReference type="NCBI Taxonomy" id="1263854"/>
    <lineage>
        <taxon>unclassified sequences</taxon>
        <taxon>metagenomes</taxon>
        <taxon>ecological metagenomes</taxon>
    </lineage>
</organism>
<gene>
    <name evidence="1" type="ORF">SCFA_540006</name>
</gene>
<evidence type="ECO:0000313" key="1">
    <source>
        <dbReference type="EMBL" id="VFU18660.1"/>
    </source>
</evidence>
<accession>A0A485M7A1</accession>
<sequence>MSQQFAKISARAPCFIIIKVAINIEDAATGELFQTIIYPDVLEEIQL</sequence>
<protein>
    <submittedName>
        <fullName evidence="1">Uncharacterized protein</fullName>
    </submittedName>
</protein>
<name>A0A485M7A1_9ZZZZ</name>
<proteinExistence type="predicted"/>